<reference evidence="1" key="1">
    <citation type="submission" date="2015-11" db="EMBL/GenBank/DDBJ databases">
        <title>De novo transcriptome assembly of four potential Pierce s Disease insect vectors from Arizona vineyards.</title>
        <authorList>
            <person name="Tassone E.E."/>
        </authorList>
    </citation>
    <scope>NUCLEOTIDE SEQUENCE</scope>
</reference>
<evidence type="ECO:0000313" key="1">
    <source>
        <dbReference type="EMBL" id="JAS60115.1"/>
    </source>
</evidence>
<name>A0A1B6GCG0_9HEMI</name>
<organism evidence="1">
    <name type="scientific">Cuerna arida</name>
    <dbReference type="NCBI Taxonomy" id="1464854"/>
    <lineage>
        <taxon>Eukaryota</taxon>
        <taxon>Metazoa</taxon>
        <taxon>Ecdysozoa</taxon>
        <taxon>Arthropoda</taxon>
        <taxon>Hexapoda</taxon>
        <taxon>Insecta</taxon>
        <taxon>Pterygota</taxon>
        <taxon>Neoptera</taxon>
        <taxon>Paraneoptera</taxon>
        <taxon>Hemiptera</taxon>
        <taxon>Auchenorrhyncha</taxon>
        <taxon>Membracoidea</taxon>
        <taxon>Cicadellidae</taxon>
        <taxon>Cicadellinae</taxon>
        <taxon>Proconiini</taxon>
        <taxon>Cuerna</taxon>
    </lineage>
</organism>
<feature type="non-terminal residue" evidence="1">
    <location>
        <position position="1"/>
    </location>
</feature>
<proteinExistence type="predicted"/>
<accession>A0A1B6GCG0</accession>
<gene>
    <name evidence="1" type="ORF">g.49443</name>
</gene>
<dbReference type="EMBL" id="GECZ01009654">
    <property type="protein sequence ID" value="JAS60115.1"/>
    <property type="molecule type" value="Transcribed_RNA"/>
</dbReference>
<protein>
    <submittedName>
        <fullName evidence="1">Uncharacterized protein</fullName>
    </submittedName>
</protein>
<dbReference type="AlphaFoldDB" id="A0A1B6GCG0"/>
<sequence length="103" mass="11014">KRKVPWIAELKLNQKAKKILSQSPNVNAQILTNDQNVSSVTSSNANSTISSNINNNIIVTTSAIHPLSNEIDSVPVKSPTVTTITSTTILTSTNVSNSNNNIN</sequence>
<feature type="non-terminal residue" evidence="1">
    <location>
        <position position="103"/>
    </location>
</feature>